<feature type="region of interest" description="Disordered" evidence="1">
    <location>
        <begin position="1"/>
        <end position="29"/>
    </location>
</feature>
<dbReference type="EMBL" id="BMEQ01000016">
    <property type="protein sequence ID" value="GGG62985.1"/>
    <property type="molecule type" value="Genomic_DNA"/>
</dbReference>
<dbReference type="Pfam" id="PF13614">
    <property type="entry name" value="AAA_31"/>
    <property type="match status" value="1"/>
</dbReference>
<name>A0A917LXV6_9MICC</name>
<protein>
    <submittedName>
        <fullName evidence="3">Chromosome partitioning ATPase</fullName>
    </submittedName>
</protein>
<evidence type="ECO:0000313" key="4">
    <source>
        <dbReference type="Proteomes" id="UP000638848"/>
    </source>
</evidence>
<dbReference type="PANTHER" id="PTHR13696:SF52">
    <property type="entry name" value="PARA FAMILY PROTEIN CT_582"/>
    <property type="match status" value="1"/>
</dbReference>
<evidence type="ECO:0000259" key="2">
    <source>
        <dbReference type="Pfam" id="PF13614"/>
    </source>
</evidence>
<dbReference type="InterPro" id="IPR025669">
    <property type="entry name" value="AAA_dom"/>
</dbReference>
<dbReference type="CDD" id="cd02042">
    <property type="entry name" value="ParAB_family"/>
    <property type="match status" value="1"/>
</dbReference>
<evidence type="ECO:0000256" key="1">
    <source>
        <dbReference type="SAM" id="MobiDB-lite"/>
    </source>
</evidence>
<dbReference type="Gene3D" id="3.40.50.300">
    <property type="entry name" value="P-loop containing nucleotide triphosphate hydrolases"/>
    <property type="match status" value="1"/>
</dbReference>
<keyword evidence="4" id="KW-1185">Reference proteome</keyword>
<accession>A0A917LXV6</accession>
<gene>
    <name evidence="3" type="ORF">GCM10011374_27870</name>
</gene>
<feature type="domain" description="AAA" evidence="2">
    <location>
        <begin position="34"/>
        <end position="209"/>
    </location>
</feature>
<dbReference type="InterPro" id="IPR050678">
    <property type="entry name" value="DNA_Partitioning_ATPase"/>
</dbReference>
<feature type="compositionally biased region" description="Basic and acidic residues" evidence="1">
    <location>
        <begin position="1"/>
        <end position="10"/>
    </location>
</feature>
<comment type="caution">
    <text evidence="3">The sequence shown here is derived from an EMBL/GenBank/DDBJ whole genome shotgun (WGS) entry which is preliminary data.</text>
</comment>
<feature type="compositionally biased region" description="Low complexity" evidence="1">
    <location>
        <begin position="11"/>
        <end position="22"/>
    </location>
</feature>
<evidence type="ECO:0000313" key="3">
    <source>
        <dbReference type="EMBL" id="GGG62985.1"/>
    </source>
</evidence>
<dbReference type="Proteomes" id="UP000638848">
    <property type="component" value="Unassembled WGS sequence"/>
</dbReference>
<dbReference type="AlphaFoldDB" id="A0A917LXV6"/>
<organism evidence="3 4">
    <name type="scientific">Kocuria dechangensis</name>
    <dbReference type="NCBI Taxonomy" id="1176249"/>
    <lineage>
        <taxon>Bacteria</taxon>
        <taxon>Bacillati</taxon>
        <taxon>Actinomycetota</taxon>
        <taxon>Actinomycetes</taxon>
        <taxon>Micrococcales</taxon>
        <taxon>Micrococcaceae</taxon>
        <taxon>Kocuria</taxon>
    </lineage>
</organism>
<dbReference type="PANTHER" id="PTHR13696">
    <property type="entry name" value="P-LOOP CONTAINING NUCLEOSIDE TRIPHOSPHATE HYDROLASE"/>
    <property type="match status" value="1"/>
</dbReference>
<sequence length="294" mass="31451">MGADRARSADPRCPAAARRVPPFSRERRVSPPVQIVSVSSLKGGVGKSSVTLGIASAALEAGVPTLVVDLDPHADATTGLGVHPARGQDIGEVLRRPRRGSLDRVVMASAWAVREGRDSKSLDVAPGSARSSHLDRSEYRDRDLGRLERALADARGYDLVLVDCPPTLSALTRTAWAASDKVLSVAEPSLFSVAGTKRTMTAIAQFEQSRTWAVPAAGVVVNKVRHSSVEHRHRLAELQELFGPLLVDPVVPDLPVWQQAQGAAWPIHRWPGAEARDISGRYTAILEGLLDAAA</sequence>
<proteinExistence type="predicted"/>
<dbReference type="InterPro" id="IPR027417">
    <property type="entry name" value="P-loop_NTPase"/>
</dbReference>
<reference evidence="3" key="1">
    <citation type="journal article" date="2014" name="Int. J. Syst. Evol. Microbiol.">
        <title>Complete genome sequence of Corynebacterium casei LMG S-19264T (=DSM 44701T), isolated from a smear-ripened cheese.</title>
        <authorList>
            <consortium name="US DOE Joint Genome Institute (JGI-PGF)"/>
            <person name="Walter F."/>
            <person name="Albersmeier A."/>
            <person name="Kalinowski J."/>
            <person name="Ruckert C."/>
        </authorList>
    </citation>
    <scope>NUCLEOTIDE SEQUENCE</scope>
    <source>
        <strain evidence="3">CGMCC 1.12187</strain>
    </source>
</reference>
<dbReference type="SUPFAM" id="SSF52540">
    <property type="entry name" value="P-loop containing nucleoside triphosphate hydrolases"/>
    <property type="match status" value="1"/>
</dbReference>
<reference evidence="3" key="2">
    <citation type="submission" date="2020-09" db="EMBL/GenBank/DDBJ databases">
        <authorList>
            <person name="Sun Q."/>
            <person name="Zhou Y."/>
        </authorList>
    </citation>
    <scope>NUCLEOTIDE SEQUENCE</scope>
    <source>
        <strain evidence="3">CGMCC 1.12187</strain>
    </source>
</reference>